<dbReference type="AlphaFoldDB" id="A0A1I1DP84"/>
<keyword evidence="4" id="KW-1185">Reference proteome</keyword>
<evidence type="ECO:0000313" key="4">
    <source>
        <dbReference type="Proteomes" id="UP000199438"/>
    </source>
</evidence>
<dbReference type="EMBL" id="FOKV01000001">
    <property type="protein sequence ID" value="SFB74500.1"/>
    <property type="molecule type" value="Genomic_DNA"/>
</dbReference>
<accession>A0A1I1DP84</accession>
<evidence type="ECO:0000256" key="1">
    <source>
        <dbReference type="SAM" id="SignalP"/>
    </source>
</evidence>
<feature type="chain" id="PRO_5011492377" description="DUF4468 domain-containing protein" evidence="1">
    <location>
        <begin position="18"/>
        <end position="191"/>
    </location>
</feature>
<dbReference type="OrthoDB" id="1429393at2"/>
<feature type="signal peptide" evidence="1">
    <location>
        <begin position="1"/>
        <end position="17"/>
    </location>
</feature>
<protein>
    <recommendedName>
        <fullName evidence="2">DUF4468 domain-containing protein</fullName>
    </recommendedName>
</protein>
<proteinExistence type="predicted"/>
<reference evidence="4" key="1">
    <citation type="submission" date="2016-10" db="EMBL/GenBank/DDBJ databases">
        <authorList>
            <person name="Varghese N."/>
            <person name="Submissions S."/>
        </authorList>
    </citation>
    <scope>NUCLEOTIDE SEQUENCE [LARGE SCALE GENOMIC DNA]</scope>
    <source>
        <strain evidence="4">DSM 24499</strain>
    </source>
</reference>
<organism evidence="3 4">
    <name type="scientific">Zunongwangia mangrovi</name>
    <dbReference type="NCBI Taxonomy" id="1334022"/>
    <lineage>
        <taxon>Bacteria</taxon>
        <taxon>Pseudomonadati</taxon>
        <taxon>Bacteroidota</taxon>
        <taxon>Flavobacteriia</taxon>
        <taxon>Flavobacteriales</taxon>
        <taxon>Flavobacteriaceae</taxon>
        <taxon>Zunongwangia</taxon>
    </lineage>
</organism>
<evidence type="ECO:0000313" key="3">
    <source>
        <dbReference type="EMBL" id="SFB74500.1"/>
    </source>
</evidence>
<keyword evidence="1" id="KW-0732">Signal</keyword>
<dbReference type="RefSeq" id="WP_092539707.1">
    <property type="nucleotide sequence ID" value="NZ_FOKV01000001.1"/>
</dbReference>
<evidence type="ECO:0000259" key="2">
    <source>
        <dbReference type="Pfam" id="PF14730"/>
    </source>
</evidence>
<dbReference type="InterPro" id="IPR027823">
    <property type="entry name" value="DUF4468"/>
</dbReference>
<dbReference type="Pfam" id="PF14730">
    <property type="entry name" value="DUF4468"/>
    <property type="match status" value="1"/>
</dbReference>
<gene>
    <name evidence="3" type="ORF">SAMN04487907_101388</name>
</gene>
<name>A0A1I1DP84_9FLAO</name>
<feature type="domain" description="DUF4468" evidence="2">
    <location>
        <begin position="27"/>
        <end position="110"/>
    </location>
</feature>
<dbReference type="Gene3D" id="3.30.530.80">
    <property type="match status" value="1"/>
</dbReference>
<dbReference type="Proteomes" id="UP000199438">
    <property type="component" value="Unassembled WGS sequence"/>
</dbReference>
<sequence>MKSFLIFFLLISITATAQFNEKGNLYYEETIDVKGKSRQQIKEKLHEWLLAEFTRANIKASKNTKDEMIADITSKVEVKQGTATLPMDIYFGILSSFKDEEFTIQLSHIDIGPTQTPVKIGFPDFESFKDEMQETVNRLSGDAKAKNQAILDDEEKMKSIYDRGLQNHDNMLSSVKKYISGLVNRLKAEIK</sequence>
<dbReference type="STRING" id="1334022.SAMN04487907_101388"/>